<evidence type="ECO:0000313" key="3">
    <source>
        <dbReference type="Proteomes" id="UP000460718"/>
    </source>
</evidence>
<gene>
    <name evidence="2" type="ORF">PF011_g30880</name>
</gene>
<feature type="region of interest" description="Disordered" evidence="1">
    <location>
        <begin position="39"/>
        <end position="62"/>
    </location>
</feature>
<name>A0A6A3GN64_9STRA</name>
<protein>
    <submittedName>
        <fullName evidence="2">Uncharacterized protein</fullName>
    </submittedName>
</protein>
<reference evidence="2 3" key="1">
    <citation type="submission" date="2018-09" db="EMBL/GenBank/DDBJ databases">
        <title>Genomic investigation of the strawberry pathogen Phytophthora fragariae indicates pathogenicity is determined by transcriptional variation in three key races.</title>
        <authorList>
            <person name="Adams T.M."/>
            <person name="Armitage A.D."/>
            <person name="Sobczyk M.K."/>
            <person name="Bates H.J."/>
            <person name="Dunwell J.M."/>
            <person name="Nellist C.F."/>
            <person name="Harrison R.J."/>
        </authorList>
    </citation>
    <scope>NUCLEOTIDE SEQUENCE [LARGE SCALE GENOMIC DNA]</scope>
    <source>
        <strain evidence="2 3">SCRP245</strain>
    </source>
</reference>
<dbReference type="EMBL" id="QXFW01006925">
    <property type="protein sequence ID" value="KAE8958160.1"/>
    <property type="molecule type" value="Genomic_DNA"/>
</dbReference>
<sequence length="126" mass="13338">MTGKGKFKAQTKGKERTIVSTNDCLPKDVSVDACNAVQSTTAASPTPSISSPNGIQFPPTPGQDLDFFTAEETDDPMGSVFEIGINGGRVNESEVDDMLMSPGEQSIAGEISRQKIRLEDKAVDSA</sequence>
<comment type="caution">
    <text evidence="2">The sequence shown here is derived from an EMBL/GenBank/DDBJ whole genome shotgun (WGS) entry which is preliminary data.</text>
</comment>
<organism evidence="2 3">
    <name type="scientific">Phytophthora fragariae</name>
    <dbReference type="NCBI Taxonomy" id="53985"/>
    <lineage>
        <taxon>Eukaryota</taxon>
        <taxon>Sar</taxon>
        <taxon>Stramenopiles</taxon>
        <taxon>Oomycota</taxon>
        <taxon>Peronosporomycetes</taxon>
        <taxon>Peronosporales</taxon>
        <taxon>Peronosporaceae</taxon>
        <taxon>Phytophthora</taxon>
    </lineage>
</organism>
<dbReference type="Proteomes" id="UP000460718">
    <property type="component" value="Unassembled WGS sequence"/>
</dbReference>
<feature type="compositionally biased region" description="Low complexity" evidence="1">
    <location>
        <begin position="39"/>
        <end position="52"/>
    </location>
</feature>
<proteinExistence type="predicted"/>
<evidence type="ECO:0000256" key="1">
    <source>
        <dbReference type="SAM" id="MobiDB-lite"/>
    </source>
</evidence>
<evidence type="ECO:0000313" key="2">
    <source>
        <dbReference type="EMBL" id="KAE8958160.1"/>
    </source>
</evidence>
<accession>A0A6A3GN64</accession>
<dbReference type="AlphaFoldDB" id="A0A6A3GN64"/>